<dbReference type="EMBL" id="NCSJ02000192">
    <property type="protein sequence ID" value="RFU27744.1"/>
    <property type="molecule type" value="Genomic_DNA"/>
</dbReference>
<organism evidence="3 4">
    <name type="scientific">Scytalidium lignicola</name>
    <name type="common">Hyphomycete</name>
    <dbReference type="NCBI Taxonomy" id="5539"/>
    <lineage>
        <taxon>Eukaryota</taxon>
        <taxon>Fungi</taxon>
        <taxon>Dikarya</taxon>
        <taxon>Ascomycota</taxon>
        <taxon>Pezizomycotina</taxon>
        <taxon>Leotiomycetes</taxon>
        <taxon>Leotiomycetes incertae sedis</taxon>
        <taxon>Scytalidium</taxon>
    </lineage>
</organism>
<dbReference type="Proteomes" id="UP000258309">
    <property type="component" value="Unassembled WGS sequence"/>
</dbReference>
<feature type="domain" description="DUF7779" evidence="2">
    <location>
        <begin position="321"/>
        <end position="432"/>
    </location>
</feature>
<comment type="caution">
    <text evidence="3">The sequence shown here is derived from an EMBL/GenBank/DDBJ whole genome shotgun (WGS) entry which is preliminary data.</text>
</comment>
<feature type="region of interest" description="Disordered" evidence="1">
    <location>
        <begin position="349"/>
        <end position="386"/>
    </location>
</feature>
<dbReference type="SUPFAM" id="SSF52540">
    <property type="entry name" value="P-loop containing nucleoside triphosphate hydrolases"/>
    <property type="match status" value="1"/>
</dbReference>
<feature type="non-terminal residue" evidence="3">
    <location>
        <position position="819"/>
    </location>
</feature>
<dbReference type="Pfam" id="PF13374">
    <property type="entry name" value="TPR_10"/>
    <property type="match status" value="4"/>
</dbReference>
<dbReference type="PANTHER" id="PTHR46082">
    <property type="entry name" value="ATP/GTP-BINDING PROTEIN-RELATED"/>
    <property type="match status" value="1"/>
</dbReference>
<dbReference type="Gene3D" id="1.25.40.10">
    <property type="entry name" value="Tetratricopeptide repeat domain"/>
    <property type="match status" value="2"/>
</dbReference>
<evidence type="ECO:0000313" key="4">
    <source>
        <dbReference type="Proteomes" id="UP000258309"/>
    </source>
</evidence>
<accession>A0A3E2H2W7</accession>
<sequence>MDFFEVMDFFYQPPLGVDRPETPPNPTSTVPFRRDPDFIGRGEILNRIHQRCTFLGSWIALVGLGGVGKSQLTIECAYRIREQSPDVWVFWVYASNAARFEQSFRDIANCVKIYGRKDPKADIFQLVYDWLRDNKKGKWVLILDNVDDADFLVKDRSTVQEGQTNGIDGKNLRPFISYLRQLLNGSILITTRSKNAALKLIEEHDMIVIEPMSREDALTLFKNKLRGHNDDNDNDGDGDDDDDVAQLATALEFMPLAIVQAAAYISQRKPRYSVQKYLQNFRKNDYKRTTLLNYEGGQLRRDEEAKNSIIITWQISFDRIREIRPSAADMLSLMSFFDRQGIPETLLHSRSKQRSLQQSQKENNDGNSVNNYAGHSEDNEDETPQSSMIDEVDEFEDDILILRNFSFISVNADNTTFEMHALVQLAIRTWLKANGQLEKWRGRFIQSLCAEFPTGEYENWAQCQLLFPHAKLSAEQKPKSKDILEDWALLQYKAAWYAWRKGSLADGEKLAVQSMEARRKLFGQEDKDTLKSMQMVGSVYWGQGRWSEAEKLDVQVMETRKRVLGEEHPSTLVSIANLASTFRNQGRWSKAEKLFVQVMETRKKVLGEEHPDTLTSIANLASIFLNQGRWTNLASTFRNQGRLSEAEKLNVQMMETRKKVLGEEHPDTLTSIANLALTFWNQGLLSEAEKLDVQVMETRKRVLGEEHPSTLVSIANLASTFWNQGRWSEAEKLDVQVMETSLRVLGQEHPYTLTSMANLAFTWKDMGRDTEAIRLMGECIQLRKRILGANHPDTLSSSTTLTKWEKKAEGNSLKHRLHR</sequence>
<name>A0A3E2H2W7_SCYLI</name>
<dbReference type="InterPro" id="IPR056681">
    <property type="entry name" value="DUF7779"/>
</dbReference>
<reference evidence="3 4" key="1">
    <citation type="submission" date="2018-05" db="EMBL/GenBank/DDBJ databases">
        <title>Draft genome sequence of Scytalidium lignicola DSM 105466, a ubiquitous saprotrophic fungus.</title>
        <authorList>
            <person name="Buettner E."/>
            <person name="Gebauer A.M."/>
            <person name="Hofrichter M."/>
            <person name="Liers C."/>
            <person name="Kellner H."/>
        </authorList>
    </citation>
    <scope>NUCLEOTIDE SEQUENCE [LARGE SCALE GENOMIC DNA]</scope>
    <source>
        <strain evidence="3 4">DSM 105466</strain>
    </source>
</reference>
<dbReference type="AlphaFoldDB" id="A0A3E2H2W7"/>
<keyword evidence="4" id="KW-1185">Reference proteome</keyword>
<dbReference type="InterPro" id="IPR027417">
    <property type="entry name" value="P-loop_NTPase"/>
</dbReference>
<dbReference type="InterPro" id="IPR011990">
    <property type="entry name" value="TPR-like_helical_dom_sf"/>
</dbReference>
<evidence type="ECO:0000313" key="3">
    <source>
        <dbReference type="EMBL" id="RFU27744.1"/>
    </source>
</evidence>
<dbReference type="SUPFAM" id="SSF48452">
    <property type="entry name" value="TPR-like"/>
    <property type="match status" value="2"/>
</dbReference>
<evidence type="ECO:0000259" key="2">
    <source>
        <dbReference type="Pfam" id="PF25000"/>
    </source>
</evidence>
<dbReference type="OrthoDB" id="1658288at2759"/>
<dbReference type="Pfam" id="PF25000">
    <property type="entry name" value="DUF7779"/>
    <property type="match status" value="1"/>
</dbReference>
<protein>
    <recommendedName>
        <fullName evidence="2">DUF7779 domain-containing protein</fullName>
    </recommendedName>
</protein>
<dbReference type="Gene3D" id="3.40.50.300">
    <property type="entry name" value="P-loop containing nucleotide triphosphate hydrolases"/>
    <property type="match status" value="1"/>
</dbReference>
<dbReference type="STRING" id="5539.A0A3E2H2W7"/>
<dbReference type="PANTHER" id="PTHR46082:SF6">
    <property type="entry name" value="AAA+ ATPASE DOMAIN-CONTAINING PROTEIN-RELATED"/>
    <property type="match status" value="1"/>
</dbReference>
<dbReference type="InterPro" id="IPR053137">
    <property type="entry name" value="NLR-like"/>
</dbReference>
<feature type="non-terminal residue" evidence="3">
    <location>
        <position position="1"/>
    </location>
</feature>
<gene>
    <name evidence="3" type="ORF">B7463_g8605</name>
</gene>
<dbReference type="Pfam" id="PF13424">
    <property type="entry name" value="TPR_12"/>
    <property type="match status" value="1"/>
</dbReference>
<proteinExistence type="predicted"/>
<dbReference type="OMA" id="KLDMQVM"/>
<feature type="region of interest" description="Disordered" evidence="1">
    <location>
        <begin position="795"/>
        <end position="819"/>
    </location>
</feature>
<evidence type="ECO:0000256" key="1">
    <source>
        <dbReference type="SAM" id="MobiDB-lite"/>
    </source>
</evidence>